<dbReference type="AlphaFoldDB" id="A0A1E3PLK0"/>
<dbReference type="InterPro" id="IPR014710">
    <property type="entry name" value="RmlC-like_jellyroll"/>
</dbReference>
<dbReference type="SUPFAM" id="SSF51206">
    <property type="entry name" value="cAMP-binding domain-like"/>
    <property type="match status" value="3"/>
</dbReference>
<feature type="non-terminal residue" evidence="4">
    <location>
        <position position="787"/>
    </location>
</feature>
<name>A0A1E3PLK0_9ASCO</name>
<feature type="compositionally biased region" description="Low complexity" evidence="1">
    <location>
        <begin position="464"/>
        <end position="484"/>
    </location>
</feature>
<keyword evidence="5" id="KW-1185">Reference proteome</keyword>
<proteinExistence type="predicted"/>
<feature type="region of interest" description="Disordered" evidence="1">
    <location>
        <begin position="463"/>
        <end position="509"/>
    </location>
</feature>
<accession>A0A1E3PLK0</accession>
<reference evidence="4 5" key="1">
    <citation type="journal article" date="2016" name="Proc. Natl. Acad. Sci. U.S.A.">
        <title>Comparative genomics of biotechnologically important yeasts.</title>
        <authorList>
            <person name="Riley R."/>
            <person name="Haridas S."/>
            <person name="Wolfe K.H."/>
            <person name="Lopes M.R."/>
            <person name="Hittinger C.T."/>
            <person name="Goeker M."/>
            <person name="Salamov A.A."/>
            <person name="Wisecaver J.H."/>
            <person name="Long T.M."/>
            <person name="Calvey C.H."/>
            <person name="Aerts A.L."/>
            <person name="Barry K.W."/>
            <person name="Choi C."/>
            <person name="Clum A."/>
            <person name="Coughlan A.Y."/>
            <person name="Deshpande S."/>
            <person name="Douglass A.P."/>
            <person name="Hanson S.J."/>
            <person name="Klenk H.-P."/>
            <person name="LaButti K.M."/>
            <person name="Lapidus A."/>
            <person name="Lindquist E.A."/>
            <person name="Lipzen A.M."/>
            <person name="Meier-Kolthoff J.P."/>
            <person name="Ohm R.A."/>
            <person name="Otillar R.P."/>
            <person name="Pangilinan J.L."/>
            <person name="Peng Y."/>
            <person name="Rokas A."/>
            <person name="Rosa C.A."/>
            <person name="Scheuner C."/>
            <person name="Sibirny A.A."/>
            <person name="Slot J.C."/>
            <person name="Stielow J.B."/>
            <person name="Sun H."/>
            <person name="Kurtzman C.P."/>
            <person name="Blackwell M."/>
            <person name="Grigoriev I.V."/>
            <person name="Jeffries T.W."/>
        </authorList>
    </citation>
    <scope>NUCLEOTIDE SEQUENCE [LARGE SCALE GENOMIC DNA]</scope>
    <source>
        <strain evidence="4 5">DSM 6958</strain>
    </source>
</reference>
<feature type="domain" description="Cyclic nucleotide-binding" evidence="3">
    <location>
        <begin position="649"/>
        <end position="775"/>
    </location>
</feature>
<sequence length="787" mass="87683">MLHFSSFFISLLGKSVNISLKFSSLLLLIAVLIAVVWTVVRYRYLTIYSRLPSEPHRQEPEVEIFVTKEKSQDKSGYTNYLDQFLSAIKVFGYLDRSVFQELTKRVKTCKLSAGEVAPLREDKGFSIVIEGSVSVFIKLGALGANNFHSNAGYSSEDTILDVDGEKYQLLTEISDGAPLSSLFTILSLFTEDIKNKTPSRSNSFANYDALYNDNLSQKSYFNQDPGSNCSFFSTKADYSQILIKADTETTIAVIPAKAFKRLTREHPKSVSQIVQIILTRFQRVTFQTAHSYLGLTYEIFQTEVALNKKGSYKLPPYLKNFALNLLDKETKESCTSNTGATSLISKTLRKRRDAIYSNINRKRSRQVILRPKINHPGDLLSNVPLSRYVEKESFSRPSLNRTGSTANYFAGDDETEEAALRTGIIECMFKFLGLDKDDNTVGNITSPGKYGLGLSLLENIPSQELSPDSENLSESSRSTSLESLYLPESHRRIERPEKKSGPSSLKPLKTTKVRTGVLPPHSKATIDQLDTNSTLNTIAQVQETVINQVDVIFYKKDSVLINQNETCSGLFYVIDGILEVGHSNSSGQYKELYQVKPGGIGGYIGSILGYKSFVDIKAKTDVYLGFLPRSSFEHMAERFPLIYLNIAKSLTNILPSFIYYLDFALEWVQAPAGDTIYNQGDVSEAIYIVLNGRAREVVSTIEPSPSSTPGSQSIGITHPEHSKKERKNSRTVGEYGQGESIGELEVLTSGKRPSTLHAIRDTELARVPKTFLDSLALQYPAISLHIT</sequence>
<dbReference type="Gene3D" id="2.60.120.10">
    <property type="entry name" value="Jelly Rolls"/>
    <property type="match status" value="3"/>
</dbReference>
<dbReference type="PANTHER" id="PTHR14226:SF29">
    <property type="entry name" value="NEUROPATHY TARGET ESTERASE SWS"/>
    <property type="match status" value="1"/>
</dbReference>
<evidence type="ECO:0000256" key="2">
    <source>
        <dbReference type="SAM" id="Phobius"/>
    </source>
</evidence>
<dbReference type="Pfam" id="PF00027">
    <property type="entry name" value="cNMP_binding"/>
    <property type="match status" value="1"/>
</dbReference>
<evidence type="ECO:0000259" key="3">
    <source>
        <dbReference type="PROSITE" id="PS50042"/>
    </source>
</evidence>
<protein>
    <recommendedName>
        <fullName evidence="3">Cyclic nucleotide-binding domain-containing protein</fullName>
    </recommendedName>
</protein>
<feature type="region of interest" description="Disordered" evidence="1">
    <location>
        <begin position="700"/>
        <end position="735"/>
    </location>
</feature>
<feature type="compositionally biased region" description="Basic and acidic residues" evidence="1">
    <location>
        <begin position="488"/>
        <end position="500"/>
    </location>
</feature>
<dbReference type="InterPro" id="IPR018490">
    <property type="entry name" value="cNMP-bd_dom_sf"/>
</dbReference>
<gene>
    <name evidence="4" type="ORF">NADFUDRAFT_45805</name>
</gene>
<dbReference type="Proteomes" id="UP000095009">
    <property type="component" value="Unassembled WGS sequence"/>
</dbReference>
<feature type="domain" description="Cyclic nucleotide-binding" evidence="3">
    <location>
        <begin position="545"/>
        <end position="635"/>
    </location>
</feature>
<dbReference type="CDD" id="cd00038">
    <property type="entry name" value="CAP_ED"/>
    <property type="match status" value="2"/>
</dbReference>
<evidence type="ECO:0000313" key="4">
    <source>
        <dbReference type="EMBL" id="ODQ66305.1"/>
    </source>
</evidence>
<dbReference type="GO" id="GO:0004622">
    <property type="term" value="F:phosphatidylcholine lysophospholipase activity"/>
    <property type="evidence" value="ECO:0007669"/>
    <property type="project" value="TreeGrafter"/>
</dbReference>
<dbReference type="GO" id="GO:0005783">
    <property type="term" value="C:endoplasmic reticulum"/>
    <property type="evidence" value="ECO:0007669"/>
    <property type="project" value="TreeGrafter"/>
</dbReference>
<dbReference type="InterPro" id="IPR050301">
    <property type="entry name" value="NTE"/>
</dbReference>
<keyword evidence="2" id="KW-1133">Transmembrane helix</keyword>
<evidence type="ECO:0000256" key="1">
    <source>
        <dbReference type="SAM" id="MobiDB-lite"/>
    </source>
</evidence>
<dbReference type="PANTHER" id="PTHR14226">
    <property type="entry name" value="NEUROPATHY TARGET ESTERASE/SWISS CHEESE D.MELANOGASTER"/>
    <property type="match status" value="1"/>
</dbReference>
<dbReference type="PROSITE" id="PS50042">
    <property type="entry name" value="CNMP_BINDING_3"/>
    <property type="match status" value="2"/>
</dbReference>
<dbReference type="EMBL" id="KV454408">
    <property type="protein sequence ID" value="ODQ66305.1"/>
    <property type="molecule type" value="Genomic_DNA"/>
</dbReference>
<feature type="compositionally biased region" description="Polar residues" evidence="1">
    <location>
        <begin position="701"/>
        <end position="715"/>
    </location>
</feature>
<dbReference type="STRING" id="857566.A0A1E3PLK0"/>
<keyword evidence="2" id="KW-0812">Transmembrane</keyword>
<evidence type="ECO:0000313" key="5">
    <source>
        <dbReference type="Proteomes" id="UP000095009"/>
    </source>
</evidence>
<organism evidence="4 5">
    <name type="scientific">Nadsonia fulvescens var. elongata DSM 6958</name>
    <dbReference type="NCBI Taxonomy" id="857566"/>
    <lineage>
        <taxon>Eukaryota</taxon>
        <taxon>Fungi</taxon>
        <taxon>Dikarya</taxon>
        <taxon>Ascomycota</taxon>
        <taxon>Saccharomycotina</taxon>
        <taxon>Dipodascomycetes</taxon>
        <taxon>Dipodascales</taxon>
        <taxon>Dipodascales incertae sedis</taxon>
        <taxon>Nadsonia</taxon>
    </lineage>
</organism>
<dbReference type="OrthoDB" id="421051at2759"/>
<dbReference type="SMART" id="SM00100">
    <property type="entry name" value="cNMP"/>
    <property type="match status" value="2"/>
</dbReference>
<dbReference type="InterPro" id="IPR000595">
    <property type="entry name" value="cNMP-bd_dom"/>
</dbReference>
<keyword evidence="2" id="KW-0472">Membrane</keyword>
<feature type="transmembrane region" description="Helical" evidence="2">
    <location>
        <begin position="20"/>
        <end position="40"/>
    </location>
</feature>